<feature type="non-terminal residue" evidence="2">
    <location>
        <position position="1"/>
    </location>
</feature>
<name>A0A6A4GDV2_9AGAR</name>
<sequence length="80" mass="8782">LIGSLPPKFNGLAMPEKNPISMQSHEEVVVAVRMGRFSECFVGYEYQKPRLNVEDAHGHGEGVEDDEDDDSDESKGSGSE</sequence>
<feature type="compositionally biased region" description="Basic and acidic residues" evidence="1">
    <location>
        <begin position="53"/>
        <end position="62"/>
    </location>
</feature>
<dbReference type="OrthoDB" id="1065058at2759"/>
<evidence type="ECO:0000313" key="2">
    <source>
        <dbReference type="EMBL" id="KAE9383637.1"/>
    </source>
</evidence>
<evidence type="ECO:0000256" key="1">
    <source>
        <dbReference type="SAM" id="MobiDB-lite"/>
    </source>
</evidence>
<protein>
    <submittedName>
        <fullName evidence="2">Uncharacterized protein</fullName>
    </submittedName>
</protein>
<evidence type="ECO:0000313" key="3">
    <source>
        <dbReference type="Proteomes" id="UP000799118"/>
    </source>
</evidence>
<reference evidence="2" key="1">
    <citation type="journal article" date="2019" name="Environ. Microbiol.">
        <title>Fungal ecological strategies reflected in gene transcription - a case study of two litter decomposers.</title>
        <authorList>
            <person name="Barbi F."/>
            <person name="Kohler A."/>
            <person name="Barry K."/>
            <person name="Baskaran P."/>
            <person name="Daum C."/>
            <person name="Fauchery L."/>
            <person name="Ihrmark K."/>
            <person name="Kuo A."/>
            <person name="LaButti K."/>
            <person name="Lipzen A."/>
            <person name="Morin E."/>
            <person name="Grigoriev I.V."/>
            <person name="Henrissat B."/>
            <person name="Lindahl B."/>
            <person name="Martin F."/>
        </authorList>
    </citation>
    <scope>NUCLEOTIDE SEQUENCE</scope>
    <source>
        <strain evidence="2">JB14</strain>
    </source>
</reference>
<gene>
    <name evidence="2" type="ORF">BT96DRAFT_929674</name>
</gene>
<keyword evidence="3" id="KW-1185">Reference proteome</keyword>
<feature type="region of interest" description="Disordered" evidence="1">
    <location>
        <begin position="53"/>
        <end position="80"/>
    </location>
</feature>
<organism evidence="2 3">
    <name type="scientific">Gymnopus androsaceus JB14</name>
    <dbReference type="NCBI Taxonomy" id="1447944"/>
    <lineage>
        <taxon>Eukaryota</taxon>
        <taxon>Fungi</taxon>
        <taxon>Dikarya</taxon>
        <taxon>Basidiomycota</taxon>
        <taxon>Agaricomycotina</taxon>
        <taxon>Agaricomycetes</taxon>
        <taxon>Agaricomycetidae</taxon>
        <taxon>Agaricales</taxon>
        <taxon>Marasmiineae</taxon>
        <taxon>Omphalotaceae</taxon>
        <taxon>Gymnopus</taxon>
    </lineage>
</organism>
<dbReference type="Proteomes" id="UP000799118">
    <property type="component" value="Unassembled WGS sequence"/>
</dbReference>
<accession>A0A6A4GDV2</accession>
<dbReference type="AlphaFoldDB" id="A0A6A4GDV2"/>
<proteinExistence type="predicted"/>
<dbReference type="EMBL" id="ML770380">
    <property type="protein sequence ID" value="KAE9383637.1"/>
    <property type="molecule type" value="Genomic_DNA"/>
</dbReference>
<feature type="compositionally biased region" description="Acidic residues" evidence="1">
    <location>
        <begin position="63"/>
        <end position="72"/>
    </location>
</feature>